<proteinExistence type="predicted"/>
<accession>A0ABQ3P8I2</accession>
<gene>
    <name evidence="8" type="ORF">Shyd_26940</name>
</gene>
<feature type="transmembrane region" description="Helical" evidence="6">
    <location>
        <begin position="164"/>
        <end position="184"/>
    </location>
</feature>
<keyword evidence="9" id="KW-1185">Reference proteome</keyword>
<feature type="domain" description="ABC-2 type transporter transmembrane" evidence="7">
    <location>
        <begin position="50"/>
        <end position="233"/>
    </location>
</feature>
<feature type="transmembrane region" description="Helical" evidence="6">
    <location>
        <begin position="97"/>
        <end position="118"/>
    </location>
</feature>
<dbReference type="PANTHER" id="PTHR43077">
    <property type="entry name" value="TRANSPORT PERMEASE YVFS-RELATED"/>
    <property type="match status" value="1"/>
</dbReference>
<comment type="caution">
    <text evidence="8">The sequence shown here is derived from an EMBL/GenBank/DDBJ whole genome shotgun (WGS) entry which is preliminary data.</text>
</comment>
<keyword evidence="5" id="KW-0046">Antibiotic resistance</keyword>
<evidence type="ECO:0000256" key="5">
    <source>
        <dbReference type="ARBA" id="ARBA00023251"/>
    </source>
</evidence>
<feature type="transmembrane region" description="Helical" evidence="6">
    <location>
        <begin position="55"/>
        <end position="76"/>
    </location>
</feature>
<sequence>MSTALSTTTAYARLEIRRTLRDQGFVISTLGVPVMMYLLFTNLGGQNDPAYRTAAMVGMAAYGALGAALSLGGGVAEDKSNGWLRQLRITPMTPRRVVTGRALTGAVVVLPSIGAVLLAGGLVNGVRMPVLQWVAVALALWLGSLPFTLLGLGNGYRLTPQATGAVNVACNLGLAVVGGLWFPVELFPDWLASVASWTPTYRFAEAARALAEGRVPGTTAMVLLAGWAALFGTYAAVSYRRSARTI</sequence>
<dbReference type="Proteomes" id="UP001052739">
    <property type="component" value="Unassembled WGS sequence"/>
</dbReference>
<organism evidence="8 9">
    <name type="scientific">Streptomyces hydrogenans</name>
    <dbReference type="NCBI Taxonomy" id="1873719"/>
    <lineage>
        <taxon>Bacteria</taxon>
        <taxon>Bacillati</taxon>
        <taxon>Actinomycetota</taxon>
        <taxon>Actinomycetes</taxon>
        <taxon>Kitasatosporales</taxon>
        <taxon>Streptomycetaceae</taxon>
        <taxon>Streptomyces</taxon>
    </lineage>
</organism>
<evidence type="ECO:0000256" key="3">
    <source>
        <dbReference type="ARBA" id="ARBA00022989"/>
    </source>
</evidence>
<reference evidence="8" key="1">
    <citation type="submission" date="2024-05" db="EMBL/GenBank/DDBJ databases">
        <title>Whole genome shotgun sequence of Streptomyces hydrogenans NBRC 13475.</title>
        <authorList>
            <person name="Komaki H."/>
            <person name="Tamura T."/>
        </authorList>
    </citation>
    <scope>NUCLEOTIDE SEQUENCE</scope>
    <source>
        <strain evidence="8">NBRC 13475</strain>
    </source>
</reference>
<keyword evidence="4 6" id="KW-0472">Membrane</keyword>
<evidence type="ECO:0000259" key="7">
    <source>
        <dbReference type="Pfam" id="PF12698"/>
    </source>
</evidence>
<dbReference type="InterPro" id="IPR051328">
    <property type="entry name" value="T7SS_ABC-Transporter"/>
</dbReference>
<dbReference type="GeneID" id="94005648"/>
<feature type="transmembrane region" description="Helical" evidence="6">
    <location>
        <begin position="218"/>
        <end position="237"/>
    </location>
</feature>
<evidence type="ECO:0000256" key="1">
    <source>
        <dbReference type="ARBA" id="ARBA00004141"/>
    </source>
</evidence>
<dbReference type="RefSeq" id="WP_190226051.1">
    <property type="nucleotide sequence ID" value="NZ_BNBS01000148.1"/>
</dbReference>
<evidence type="ECO:0000313" key="9">
    <source>
        <dbReference type="Proteomes" id="UP001052739"/>
    </source>
</evidence>
<feature type="transmembrane region" description="Helical" evidence="6">
    <location>
        <begin position="130"/>
        <end position="152"/>
    </location>
</feature>
<keyword evidence="3 6" id="KW-1133">Transmembrane helix</keyword>
<dbReference type="EMBL" id="BNDW01000019">
    <property type="protein sequence ID" value="GHI21323.1"/>
    <property type="molecule type" value="Genomic_DNA"/>
</dbReference>
<dbReference type="Pfam" id="PF12698">
    <property type="entry name" value="ABC2_membrane_3"/>
    <property type="match status" value="1"/>
</dbReference>
<evidence type="ECO:0000256" key="6">
    <source>
        <dbReference type="SAM" id="Phobius"/>
    </source>
</evidence>
<protein>
    <submittedName>
        <fullName evidence="8">ABC transporter</fullName>
    </submittedName>
</protein>
<evidence type="ECO:0000313" key="8">
    <source>
        <dbReference type="EMBL" id="GHI21323.1"/>
    </source>
</evidence>
<dbReference type="PIRSF" id="PIRSF006648">
    <property type="entry name" value="DrrB"/>
    <property type="match status" value="1"/>
</dbReference>
<evidence type="ECO:0000256" key="4">
    <source>
        <dbReference type="ARBA" id="ARBA00023136"/>
    </source>
</evidence>
<evidence type="ECO:0000256" key="2">
    <source>
        <dbReference type="ARBA" id="ARBA00022692"/>
    </source>
</evidence>
<dbReference type="InterPro" id="IPR013525">
    <property type="entry name" value="ABC2_TM"/>
</dbReference>
<comment type="subcellular location">
    <subcellularLocation>
        <location evidence="1">Membrane</location>
        <topology evidence="1">Multi-pass membrane protein</topology>
    </subcellularLocation>
</comment>
<dbReference type="InterPro" id="IPR000412">
    <property type="entry name" value="ABC_2_transport"/>
</dbReference>
<dbReference type="PANTHER" id="PTHR43077:SF11">
    <property type="entry name" value="TRANSPORT PERMEASE YVFS-RELATED"/>
    <property type="match status" value="1"/>
</dbReference>
<name>A0ABQ3P8I2_9ACTN</name>
<keyword evidence="2 6" id="KW-0812">Transmembrane</keyword>
<feature type="transmembrane region" description="Helical" evidence="6">
    <location>
        <begin position="24"/>
        <end position="43"/>
    </location>
</feature>